<dbReference type="STRING" id="1122154.SAMN02746068_01537"/>
<dbReference type="SUPFAM" id="SSF53244">
    <property type="entry name" value="MurD-like peptide ligases, peptide-binding domain"/>
    <property type="match status" value="1"/>
</dbReference>
<feature type="domain" description="Mur ligase central" evidence="10">
    <location>
        <begin position="43"/>
        <end position="190"/>
    </location>
</feature>
<reference evidence="11 12" key="1">
    <citation type="submission" date="2016-11" db="EMBL/GenBank/DDBJ databases">
        <authorList>
            <person name="Jaros S."/>
            <person name="Januszkiewicz K."/>
            <person name="Wedrychowicz H."/>
        </authorList>
    </citation>
    <scope>NUCLEOTIDE SEQUENCE [LARGE SCALE GENOMIC DNA]</scope>
    <source>
        <strain evidence="11 12">DSM 22330</strain>
    </source>
</reference>
<gene>
    <name evidence="11" type="ORF">SAMN02746068_01537</name>
</gene>
<dbReference type="InterPro" id="IPR036565">
    <property type="entry name" value="Mur-like_cat_sf"/>
</dbReference>
<comment type="catalytic activity">
    <reaction evidence="9">
        <text>(6S)-5,6,7,8-tetrahydrofolyl-(gamma-L-Glu)(n) + L-glutamate + ATP = (6S)-5,6,7,8-tetrahydrofolyl-(gamma-L-Glu)(n+1) + ADP + phosphate + H(+)</text>
        <dbReference type="Rhea" id="RHEA:10580"/>
        <dbReference type="Rhea" id="RHEA-COMP:14738"/>
        <dbReference type="Rhea" id="RHEA-COMP:14740"/>
        <dbReference type="ChEBI" id="CHEBI:15378"/>
        <dbReference type="ChEBI" id="CHEBI:29985"/>
        <dbReference type="ChEBI" id="CHEBI:30616"/>
        <dbReference type="ChEBI" id="CHEBI:43474"/>
        <dbReference type="ChEBI" id="CHEBI:141005"/>
        <dbReference type="ChEBI" id="CHEBI:456216"/>
        <dbReference type="EC" id="6.3.2.17"/>
    </reaction>
</comment>
<name>A0A1K2HF13_9LACT</name>
<dbReference type="GO" id="GO:0005737">
    <property type="term" value="C:cytoplasm"/>
    <property type="evidence" value="ECO:0007669"/>
    <property type="project" value="TreeGrafter"/>
</dbReference>
<evidence type="ECO:0000256" key="9">
    <source>
        <dbReference type="ARBA" id="ARBA00047493"/>
    </source>
</evidence>
<evidence type="ECO:0000256" key="6">
    <source>
        <dbReference type="ARBA" id="ARBA00022741"/>
    </source>
</evidence>
<dbReference type="Gene3D" id="3.90.190.20">
    <property type="entry name" value="Mur ligase, C-terminal domain"/>
    <property type="match status" value="1"/>
</dbReference>
<dbReference type="GO" id="GO:0046872">
    <property type="term" value="F:metal ion binding"/>
    <property type="evidence" value="ECO:0007669"/>
    <property type="project" value="UniProtKB-KW"/>
</dbReference>
<evidence type="ECO:0000256" key="4">
    <source>
        <dbReference type="ARBA" id="ARBA00022598"/>
    </source>
</evidence>
<accession>A0A1K2HF13</accession>
<dbReference type="PANTHER" id="PTHR11136:SF0">
    <property type="entry name" value="DIHYDROFOLATE SYNTHETASE-RELATED"/>
    <property type="match status" value="1"/>
</dbReference>
<dbReference type="InterPro" id="IPR018109">
    <property type="entry name" value="Folylpolyglutamate_synth_CS"/>
</dbReference>
<protein>
    <recommendedName>
        <fullName evidence="3">tetrahydrofolate synthase</fullName>
        <ecNumber evidence="3">6.3.2.17</ecNumber>
    </recommendedName>
</protein>
<evidence type="ECO:0000256" key="3">
    <source>
        <dbReference type="ARBA" id="ARBA00013025"/>
    </source>
</evidence>
<evidence type="ECO:0000256" key="5">
    <source>
        <dbReference type="ARBA" id="ARBA00022723"/>
    </source>
</evidence>
<keyword evidence="5" id="KW-0479">Metal-binding</keyword>
<dbReference type="GO" id="GO:0005524">
    <property type="term" value="F:ATP binding"/>
    <property type="evidence" value="ECO:0007669"/>
    <property type="project" value="UniProtKB-KW"/>
</dbReference>
<evidence type="ECO:0000256" key="2">
    <source>
        <dbReference type="ARBA" id="ARBA00008276"/>
    </source>
</evidence>
<keyword evidence="7" id="KW-0067">ATP-binding</keyword>
<evidence type="ECO:0000313" key="12">
    <source>
        <dbReference type="Proteomes" id="UP000185655"/>
    </source>
</evidence>
<dbReference type="Pfam" id="PF08245">
    <property type="entry name" value="Mur_ligase_M"/>
    <property type="match status" value="1"/>
</dbReference>
<dbReference type="EC" id="6.3.2.17" evidence="3"/>
<evidence type="ECO:0000256" key="7">
    <source>
        <dbReference type="ARBA" id="ARBA00022840"/>
    </source>
</evidence>
<dbReference type="OrthoDB" id="9809356at2"/>
<dbReference type="InterPro" id="IPR001645">
    <property type="entry name" value="Folylpolyglutamate_synth"/>
</dbReference>
<dbReference type="InterPro" id="IPR013221">
    <property type="entry name" value="Mur_ligase_cen"/>
</dbReference>
<dbReference type="GO" id="GO:0009252">
    <property type="term" value="P:peptidoglycan biosynthetic process"/>
    <property type="evidence" value="ECO:0007669"/>
    <property type="project" value="UniProtKB-UniPathway"/>
</dbReference>
<dbReference type="Proteomes" id="UP000185655">
    <property type="component" value="Unassembled WGS sequence"/>
</dbReference>
<dbReference type="EMBL" id="FPKS01000008">
    <property type="protein sequence ID" value="SFZ75335.1"/>
    <property type="molecule type" value="Genomic_DNA"/>
</dbReference>
<dbReference type="InterPro" id="IPR036615">
    <property type="entry name" value="Mur_ligase_C_dom_sf"/>
</dbReference>
<dbReference type="Gene3D" id="3.40.1190.10">
    <property type="entry name" value="Mur-like, catalytic domain"/>
    <property type="match status" value="1"/>
</dbReference>
<proteinExistence type="inferred from homology"/>
<comment type="cofactor">
    <cofactor evidence="1">
        <name>Mg(2+)</name>
        <dbReference type="ChEBI" id="CHEBI:18420"/>
    </cofactor>
</comment>
<dbReference type="PIRSF" id="PIRSF001563">
    <property type="entry name" value="Folylpolyglu_synth"/>
    <property type="match status" value="1"/>
</dbReference>
<evidence type="ECO:0000256" key="1">
    <source>
        <dbReference type="ARBA" id="ARBA00001946"/>
    </source>
</evidence>
<dbReference type="SUPFAM" id="SSF53623">
    <property type="entry name" value="MurD-like peptide ligases, catalytic domain"/>
    <property type="match status" value="1"/>
</dbReference>
<evidence type="ECO:0000259" key="10">
    <source>
        <dbReference type="Pfam" id="PF08245"/>
    </source>
</evidence>
<dbReference type="GO" id="GO:0004326">
    <property type="term" value="F:tetrahydrofolylpolyglutamate synthase activity"/>
    <property type="evidence" value="ECO:0007669"/>
    <property type="project" value="UniProtKB-EC"/>
</dbReference>
<dbReference type="PROSITE" id="PS01012">
    <property type="entry name" value="FOLYLPOLYGLU_SYNT_2"/>
    <property type="match status" value="1"/>
</dbReference>
<organism evidence="11 12">
    <name type="scientific">Pseudolactococcus chungangensis CAU 28 = DSM 22330</name>
    <dbReference type="NCBI Taxonomy" id="1122154"/>
    <lineage>
        <taxon>Bacteria</taxon>
        <taxon>Bacillati</taxon>
        <taxon>Bacillota</taxon>
        <taxon>Bacilli</taxon>
        <taxon>Lactobacillales</taxon>
        <taxon>Streptococcaceae</taxon>
        <taxon>Pseudolactococcus</taxon>
    </lineage>
</organism>
<keyword evidence="8" id="KW-0460">Magnesium</keyword>
<dbReference type="GO" id="GO:0008841">
    <property type="term" value="F:dihydrofolate synthase activity"/>
    <property type="evidence" value="ECO:0007669"/>
    <property type="project" value="TreeGrafter"/>
</dbReference>
<dbReference type="FunFam" id="3.40.1190.10:FF:000011">
    <property type="entry name" value="Folylpolyglutamate synthase/dihydrofolate synthase"/>
    <property type="match status" value="1"/>
</dbReference>
<evidence type="ECO:0000313" key="11">
    <source>
        <dbReference type="EMBL" id="SFZ75335.1"/>
    </source>
</evidence>
<keyword evidence="6" id="KW-0547">Nucleotide-binding</keyword>
<dbReference type="NCBIfam" id="TIGR01499">
    <property type="entry name" value="folC"/>
    <property type="match status" value="1"/>
</dbReference>
<keyword evidence="4" id="KW-0436">Ligase</keyword>
<dbReference type="UniPathway" id="UPA00219"/>
<dbReference type="RefSeq" id="WP_031365503.1">
    <property type="nucleotide sequence ID" value="NZ_FPKS01000008.1"/>
</dbReference>
<dbReference type="AlphaFoldDB" id="A0A1K2HF13"/>
<dbReference type="PROSITE" id="PS01011">
    <property type="entry name" value="FOLYLPOLYGLU_SYNT_1"/>
    <property type="match status" value="1"/>
</dbReference>
<sequence>MSNASIDWIHSRLKFGIKPGLSRIIYLLEQLDNPQNKIKTVHVAGTNGKGSTVTFLSNILQQYGLKVGTFTSPFIEIFNDRIAVNGRYISDDDLNHIVGVIKPLVLKMDENPDLVNITEFEILTAIGFYYFADQAVDIALIEVGLGGLYDSTNVITPLVSAITTIGYDHQDILGDTLAKIASEKSGIIKPNVPVVVGNIMGVPEEAHEVIAAVAYEKNAPIYHPEIGQIFDLSLHGQYQQDNASLSLKVFEILAGKLGLIIEPEKIKKGLKQAFWPARMEDLNGFILDGAHNLPAIKRLVAEFNGSKKVHILFSALQRKDFHEMIALLQTIPNVSLTLTTFDYPKTIVAADVADISDVTWLEDWRDFVTAPRHADDIYLLTGSLYFMSQVREFLLTSNKSNLKK</sequence>
<dbReference type="PANTHER" id="PTHR11136">
    <property type="entry name" value="FOLYLPOLYGLUTAMATE SYNTHASE-RELATED"/>
    <property type="match status" value="1"/>
</dbReference>
<evidence type="ECO:0000256" key="8">
    <source>
        <dbReference type="ARBA" id="ARBA00022842"/>
    </source>
</evidence>
<comment type="similarity">
    <text evidence="2">Belongs to the folylpolyglutamate synthase family.</text>
</comment>